<sequence>MNETPDGSQQPEPAQDPQELRLDARTLRGLAHPLRVRILGMLRRDGAATATGLAEKLGQSSAATSYHLRQLAEYGFIVEVEELGQGRERYWKSASRSTTLDVGAYVTDPELAANTETYLRAVTRMSADLVQSHLDEKVALPGHWQSAGTFNDIRLRLTPDQADELAERMWALVNEYPRADELAPPVDDTDPGEALRPVDVQLNVFPVPGDAR</sequence>
<evidence type="ECO:0000259" key="4">
    <source>
        <dbReference type="SMART" id="SM00418"/>
    </source>
</evidence>
<evidence type="ECO:0000256" key="2">
    <source>
        <dbReference type="ARBA" id="ARBA00023125"/>
    </source>
</evidence>
<name>A0ABW1JCR9_9ACTN</name>
<dbReference type="PANTHER" id="PTHR43132">
    <property type="entry name" value="ARSENICAL RESISTANCE OPERON REPRESSOR ARSR-RELATED"/>
    <property type="match status" value="1"/>
</dbReference>
<dbReference type="EMBL" id="JBHSRD010000003">
    <property type="protein sequence ID" value="MFC6006593.1"/>
    <property type="molecule type" value="Genomic_DNA"/>
</dbReference>
<evidence type="ECO:0000313" key="6">
    <source>
        <dbReference type="Proteomes" id="UP001596189"/>
    </source>
</evidence>
<keyword evidence="2" id="KW-0238">DNA-binding</keyword>
<dbReference type="InterPro" id="IPR001845">
    <property type="entry name" value="HTH_ArsR_DNA-bd_dom"/>
</dbReference>
<evidence type="ECO:0000256" key="1">
    <source>
        <dbReference type="ARBA" id="ARBA00023015"/>
    </source>
</evidence>
<dbReference type="CDD" id="cd00090">
    <property type="entry name" value="HTH_ARSR"/>
    <property type="match status" value="1"/>
</dbReference>
<feature type="domain" description="HTH arsR-type" evidence="4">
    <location>
        <begin position="25"/>
        <end position="107"/>
    </location>
</feature>
<proteinExistence type="predicted"/>
<protein>
    <submittedName>
        <fullName evidence="5">Helix-turn-helix domain-containing protein</fullName>
    </submittedName>
</protein>
<evidence type="ECO:0000313" key="5">
    <source>
        <dbReference type="EMBL" id="MFC6006593.1"/>
    </source>
</evidence>
<dbReference type="Pfam" id="PF12840">
    <property type="entry name" value="HTH_20"/>
    <property type="match status" value="1"/>
</dbReference>
<organism evidence="5 6">
    <name type="scientific">Angustibacter luteus</name>
    <dbReference type="NCBI Taxonomy" id="658456"/>
    <lineage>
        <taxon>Bacteria</taxon>
        <taxon>Bacillati</taxon>
        <taxon>Actinomycetota</taxon>
        <taxon>Actinomycetes</taxon>
        <taxon>Kineosporiales</taxon>
        <taxon>Kineosporiaceae</taxon>
    </lineage>
</organism>
<comment type="caution">
    <text evidence="5">The sequence shown here is derived from an EMBL/GenBank/DDBJ whole genome shotgun (WGS) entry which is preliminary data.</text>
</comment>
<keyword evidence="6" id="KW-1185">Reference proteome</keyword>
<dbReference type="InterPro" id="IPR036388">
    <property type="entry name" value="WH-like_DNA-bd_sf"/>
</dbReference>
<dbReference type="SUPFAM" id="SSF46785">
    <property type="entry name" value="Winged helix' DNA-binding domain"/>
    <property type="match status" value="1"/>
</dbReference>
<reference evidence="6" key="1">
    <citation type="journal article" date="2019" name="Int. J. Syst. Evol. Microbiol.">
        <title>The Global Catalogue of Microorganisms (GCM) 10K type strain sequencing project: providing services to taxonomists for standard genome sequencing and annotation.</title>
        <authorList>
            <consortium name="The Broad Institute Genomics Platform"/>
            <consortium name="The Broad Institute Genome Sequencing Center for Infectious Disease"/>
            <person name="Wu L."/>
            <person name="Ma J."/>
        </authorList>
    </citation>
    <scope>NUCLEOTIDE SEQUENCE [LARGE SCALE GENOMIC DNA]</scope>
    <source>
        <strain evidence="6">KACC 14249</strain>
    </source>
</reference>
<keyword evidence="3" id="KW-0804">Transcription</keyword>
<accession>A0ABW1JCR9</accession>
<dbReference type="SMART" id="SM00418">
    <property type="entry name" value="HTH_ARSR"/>
    <property type="match status" value="1"/>
</dbReference>
<dbReference type="Gene3D" id="1.10.10.10">
    <property type="entry name" value="Winged helix-like DNA-binding domain superfamily/Winged helix DNA-binding domain"/>
    <property type="match status" value="1"/>
</dbReference>
<dbReference type="PANTHER" id="PTHR43132:SF2">
    <property type="entry name" value="ARSENICAL RESISTANCE OPERON REPRESSOR ARSR-RELATED"/>
    <property type="match status" value="1"/>
</dbReference>
<evidence type="ECO:0000256" key="3">
    <source>
        <dbReference type="ARBA" id="ARBA00023163"/>
    </source>
</evidence>
<keyword evidence="1" id="KW-0805">Transcription regulation</keyword>
<gene>
    <name evidence="5" type="ORF">ACFQDO_05560</name>
</gene>
<dbReference type="InterPro" id="IPR036390">
    <property type="entry name" value="WH_DNA-bd_sf"/>
</dbReference>
<dbReference type="InterPro" id="IPR051011">
    <property type="entry name" value="Metal_resp_trans_reg"/>
</dbReference>
<dbReference type="Proteomes" id="UP001596189">
    <property type="component" value="Unassembled WGS sequence"/>
</dbReference>
<dbReference type="InterPro" id="IPR011991">
    <property type="entry name" value="ArsR-like_HTH"/>
</dbReference>
<dbReference type="RefSeq" id="WP_345718072.1">
    <property type="nucleotide sequence ID" value="NZ_BAABFP010000008.1"/>
</dbReference>